<comment type="caution">
    <text evidence="7">The sequence shown here is derived from an EMBL/GenBank/DDBJ whole genome shotgun (WGS) entry which is preliminary data.</text>
</comment>
<name>A0A4R1L3N6_9BACT</name>
<dbReference type="RefSeq" id="WP_131998378.1">
    <property type="nucleotide sequence ID" value="NZ_SMGK01000005.1"/>
</dbReference>
<feature type="domain" description="Ferric oxidoreductase" evidence="6">
    <location>
        <begin position="22"/>
        <end position="139"/>
    </location>
</feature>
<dbReference type="Pfam" id="PF01794">
    <property type="entry name" value="Ferric_reduct"/>
    <property type="match status" value="1"/>
</dbReference>
<dbReference type="AlphaFoldDB" id="A0A4R1L3N6"/>
<dbReference type="Proteomes" id="UP000295210">
    <property type="component" value="Unassembled WGS sequence"/>
</dbReference>
<evidence type="ECO:0000256" key="4">
    <source>
        <dbReference type="ARBA" id="ARBA00023136"/>
    </source>
</evidence>
<evidence type="ECO:0000256" key="2">
    <source>
        <dbReference type="ARBA" id="ARBA00022692"/>
    </source>
</evidence>
<dbReference type="GO" id="GO:0016020">
    <property type="term" value="C:membrane"/>
    <property type="evidence" value="ECO:0007669"/>
    <property type="project" value="UniProtKB-SubCell"/>
</dbReference>
<keyword evidence="8" id="KW-1185">Reference proteome</keyword>
<organism evidence="7 8">
    <name type="scientific">Acidipila rosea</name>
    <dbReference type="NCBI Taxonomy" id="768535"/>
    <lineage>
        <taxon>Bacteria</taxon>
        <taxon>Pseudomonadati</taxon>
        <taxon>Acidobacteriota</taxon>
        <taxon>Terriglobia</taxon>
        <taxon>Terriglobales</taxon>
        <taxon>Acidobacteriaceae</taxon>
        <taxon>Acidipila</taxon>
    </lineage>
</organism>
<keyword evidence="3 5" id="KW-1133">Transmembrane helix</keyword>
<comment type="subcellular location">
    <subcellularLocation>
        <location evidence="1">Membrane</location>
        <topology evidence="1">Multi-pass membrane protein</topology>
    </subcellularLocation>
</comment>
<evidence type="ECO:0000313" key="7">
    <source>
        <dbReference type="EMBL" id="TCK71687.1"/>
    </source>
</evidence>
<protein>
    <submittedName>
        <fullName evidence="7">Ferric reductase like protein</fullName>
    </submittedName>
</protein>
<evidence type="ECO:0000256" key="5">
    <source>
        <dbReference type="SAM" id="Phobius"/>
    </source>
</evidence>
<evidence type="ECO:0000259" key="6">
    <source>
        <dbReference type="Pfam" id="PF01794"/>
    </source>
</evidence>
<feature type="transmembrane region" description="Helical" evidence="5">
    <location>
        <begin position="55"/>
        <end position="78"/>
    </location>
</feature>
<keyword evidence="2 5" id="KW-0812">Transmembrane</keyword>
<evidence type="ECO:0000256" key="1">
    <source>
        <dbReference type="ARBA" id="ARBA00004141"/>
    </source>
</evidence>
<dbReference type="InterPro" id="IPR013130">
    <property type="entry name" value="Fe3_Rdtase_TM_dom"/>
</dbReference>
<gene>
    <name evidence="7" type="ORF">C7378_2975</name>
</gene>
<reference evidence="7 8" key="1">
    <citation type="submission" date="2019-03" db="EMBL/GenBank/DDBJ databases">
        <title>Genomic Encyclopedia of Type Strains, Phase IV (KMG-IV): sequencing the most valuable type-strain genomes for metagenomic binning, comparative biology and taxonomic classification.</title>
        <authorList>
            <person name="Goeker M."/>
        </authorList>
    </citation>
    <scope>NUCLEOTIDE SEQUENCE [LARGE SCALE GENOMIC DNA]</scope>
    <source>
        <strain evidence="7 8">DSM 103428</strain>
    </source>
</reference>
<feature type="transmembrane region" description="Helical" evidence="5">
    <location>
        <begin position="128"/>
        <end position="144"/>
    </location>
</feature>
<feature type="transmembrane region" description="Helical" evidence="5">
    <location>
        <begin position="98"/>
        <end position="116"/>
    </location>
</feature>
<feature type="transmembrane region" description="Helical" evidence="5">
    <location>
        <begin position="14"/>
        <end position="34"/>
    </location>
</feature>
<accession>A0A4R1L3N6</accession>
<evidence type="ECO:0000256" key="3">
    <source>
        <dbReference type="ARBA" id="ARBA00022989"/>
    </source>
</evidence>
<evidence type="ECO:0000313" key="8">
    <source>
        <dbReference type="Proteomes" id="UP000295210"/>
    </source>
</evidence>
<proteinExistence type="predicted"/>
<keyword evidence="4 5" id="KW-0472">Membrane</keyword>
<dbReference type="OrthoDB" id="121000at2"/>
<dbReference type="EMBL" id="SMGK01000005">
    <property type="protein sequence ID" value="TCK71687.1"/>
    <property type="molecule type" value="Genomic_DNA"/>
</dbReference>
<sequence length="197" mass="22101">MLKEIDWITLSADIGLGAVASATLSICLGLLIAVRYSPLRLWPHRRIDIFRIHRLLAYLTLVAIAAHVLVLLLARRVIFRWIDILLPIHSPLQPLQNTLGAIALYVLLVVLISSLVRVEIGRRLWKSLHYLAYPAGLLLFIHGIFTDSELKTGKADLLDGEKVFVMGCFLLVLGASLFALRLRRVRAREKLLRTVAG</sequence>
<feature type="transmembrane region" description="Helical" evidence="5">
    <location>
        <begin position="164"/>
        <end position="182"/>
    </location>
</feature>